<keyword evidence="2" id="KW-1185">Reference proteome</keyword>
<evidence type="ECO:0000313" key="1">
    <source>
        <dbReference type="EMBL" id="EEG07036.1"/>
    </source>
</evidence>
<dbReference type="Proteomes" id="UP000003165">
    <property type="component" value="Unassembled WGS sequence"/>
</dbReference>
<dbReference type="EMBL" id="ACIS01000011">
    <property type="protein sequence ID" value="EEG07036.1"/>
    <property type="molecule type" value="Genomic_DNA"/>
</dbReference>
<dbReference type="AlphaFoldDB" id="B9Z7Y1"/>
<name>B9Z7Y1_9NEIS</name>
<gene>
    <name evidence="1" type="ORF">FuraDRAFT_3467</name>
</gene>
<protein>
    <submittedName>
        <fullName evidence="1">Uncharacterized protein</fullName>
    </submittedName>
</protein>
<accession>B9Z7Y1</accession>
<proteinExistence type="predicted"/>
<evidence type="ECO:0000313" key="2">
    <source>
        <dbReference type="Proteomes" id="UP000003165"/>
    </source>
</evidence>
<comment type="caution">
    <text evidence="1">The sequence shown here is derived from an EMBL/GenBank/DDBJ whole genome shotgun (WGS) entry which is preliminary data.</text>
</comment>
<sequence>MYMSETGWDEARQHKLLGEHDVRVLTKVRGE</sequence>
<organism evidence="1 2">
    <name type="scientific">Pseudogulbenkiania ferrooxidans 2002</name>
    <dbReference type="NCBI Taxonomy" id="279714"/>
    <lineage>
        <taxon>Bacteria</taxon>
        <taxon>Pseudomonadati</taxon>
        <taxon>Pseudomonadota</taxon>
        <taxon>Betaproteobacteria</taxon>
        <taxon>Neisseriales</taxon>
        <taxon>Chromobacteriaceae</taxon>
        <taxon>Pseudogulbenkiania</taxon>
    </lineage>
</organism>
<reference evidence="1 2" key="1">
    <citation type="submission" date="2009-02" db="EMBL/GenBank/DDBJ databases">
        <title>Sequencing of the draft genome and assembly of Lutiella nitroferrum 2002.</title>
        <authorList>
            <consortium name="US DOE Joint Genome Institute (JGI-PGF)"/>
            <person name="Lucas S."/>
            <person name="Copeland A."/>
            <person name="Lapidus A."/>
            <person name="Glavina del Rio T."/>
            <person name="Tice H."/>
            <person name="Bruce D."/>
            <person name="Goodwin L."/>
            <person name="Pitluck S."/>
            <person name="Larimer F."/>
            <person name="Land M.L."/>
            <person name="Hauser L."/>
            <person name="Coates J.D."/>
        </authorList>
    </citation>
    <scope>NUCLEOTIDE SEQUENCE [LARGE SCALE GENOMIC DNA]</scope>
    <source>
        <strain evidence="1 2">2002</strain>
    </source>
</reference>